<dbReference type="Pfam" id="PF13411">
    <property type="entry name" value="MerR_1"/>
    <property type="match status" value="1"/>
</dbReference>
<feature type="domain" description="HTH merR-type" evidence="2">
    <location>
        <begin position="3"/>
        <end position="73"/>
    </location>
</feature>
<dbReference type="GO" id="GO:0003677">
    <property type="term" value="F:DNA binding"/>
    <property type="evidence" value="ECO:0007669"/>
    <property type="project" value="UniProtKB-KW"/>
</dbReference>
<comment type="caution">
    <text evidence="3">The sequence shown here is derived from an EMBL/GenBank/DDBJ whole genome shotgun (WGS) entry which is preliminary data.</text>
</comment>
<dbReference type="OrthoDB" id="9803659at2"/>
<dbReference type="PROSITE" id="PS50937">
    <property type="entry name" value="HTH_MERR_2"/>
    <property type="match status" value="1"/>
</dbReference>
<dbReference type="CDD" id="cd04776">
    <property type="entry name" value="HTH_GnyR"/>
    <property type="match status" value="1"/>
</dbReference>
<dbReference type="GO" id="GO:0003700">
    <property type="term" value="F:DNA-binding transcription factor activity"/>
    <property type="evidence" value="ECO:0007669"/>
    <property type="project" value="InterPro"/>
</dbReference>
<evidence type="ECO:0000313" key="3">
    <source>
        <dbReference type="EMBL" id="MQR00927.1"/>
    </source>
</evidence>
<evidence type="ECO:0000259" key="2">
    <source>
        <dbReference type="PROSITE" id="PS50937"/>
    </source>
</evidence>
<dbReference type="EMBL" id="WINI01000004">
    <property type="protein sequence ID" value="MQR00927.1"/>
    <property type="molecule type" value="Genomic_DNA"/>
</dbReference>
<keyword evidence="1" id="KW-0238">DNA-binding</keyword>
<dbReference type="PANTHER" id="PTHR30204">
    <property type="entry name" value="REDOX-CYCLING DRUG-SENSING TRANSCRIPTIONAL ACTIVATOR SOXR"/>
    <property type="match status" value="1"/>
</dbReference>
<dbReference type="PANTHER" id="PTHR30204:SF58">
    <property type="entry name" value="HTH-TYPE TRANSCRIPTIONAL REGULATOR YFMP"/>
    <property type="match status" value="1"/>
</dbReference>
<dbReference type="AlphaFoldDB" id="A0A843YSF5"/>
<evidence type="ECO:0000256" key="1">
    <source>
        <dbReference type="ARBA" id="ARBA00023125"/>
    </source>
</evidence>
<dbReference type="InterPro" id="IPR009061">
    <property type="entry name" value="DNA-bd_dom_put_sf"/>
</dbReference>
<proteinExistence type="predicted"/>
<name>A0A843YSF5_9BURK</name>
<dbReference type="SMART" id="SM00422">
    <property type="entry name" value="HTH_MERR"/>
    <property type="match status" value="1"/>
</dbReference>
<dbReference type="Proteomes" id="UP000451565">
    <property type="component" value="Unassembled WGS sequence"/>
</dbReference>
<accession>A0A843YSF5</accession>
<dbReference type="SUPFAM" id="SSF46955">
    <property type="entry name" value="Putative DNA-binding domain"/>
    <property type="match status" value="1"/>
</dbReference>
<evidence type="ECO:0000313" key="4">
    <source>
        <dbReference type="Proteomes" id="UP000451565"/>
    </source>
</evidence>
<reference evidence="3 4" key="1">
    <citation type="submission" date="2019-10" db="EMBL/GenBank/DDBJ databases">
        <title>Glaciimonas soli sp. nov., a psychrophilic bacterium isolated from the forest soil of a high elevation mountain in Taiwan.</title>
        <authorList>
            <person name="Wang L.-T."/>
            <person name="Shieh W.Y."/>
        </authorList>
    </citation>
    <scope>NUCLEOTIDE SEQUENCE [LARGE SCALE GENOMIC DNA]</scope>
    <source>
        <strain evidence="3 4">GS1</strain>
    </source>
</reference>
<dbReference type="RefSeq" id="WP_153234749.1">
    <property type="nucleotide sequence ID" value="NZ_WINI01000004.1"/>
</dbReference>
<organism evidence="3 4">
    <name type="scientific">Glaciimonas soli</name>
    <dbReference type="NCBI Taxonomy" id="2590999"/>
    <lineage>
        <taxon>Bacteria</taxon>
        <taxon>Pseudomonadati</taxon>
        <taxon>Pseudomonadota</taxon>
        <taxon>Betaproteobacteria</taxon>
        <taxon>Burkholderiales</taxon>
        <taxon>Oxalobacteraceae</taxon>
        <taxon>Glaciimonas</taxon>
    </lineage>
</organism>
<dbReference type="InterPro" id="IPR047057">
    <property type="entry name" value="MerR_fam"/>
</dbReference>
<protein>
    <submittedName>
        <fullName evidence="3">MerR family transcriptional regulator</fullName>
    </submittedName>
</protein>
<gene>
    <name evidence="3" type="ORF">GEV47_09545</name>
</gene>
<dbReference type="InterPro" id="IPR000551">
    <property type="entry name" value="MerR-type_HTH_dom"/>
</dbReference>
<keyword evidence="4" id="KW-1185">Reference proteome</keyword>
<dbReference type="Gene3D" id="1.10.1660.10">
    <property type="match status" value="1"/>
</dbReference>
<sequence length="131" mass="14744">MSTYTITELAREFDITTRAIRFYEDQGLLSPSRDGAGGRNRVYAARERTRLKLTLRGKRLGLSLSDIKNLVDMYDSPKGSTVQLEGFLAVLARHRALLEQQREDIAVTLAEITAHEAECAELLKSNQMKAM</sequence>